<keyword evidence="2" id="KW-0732">Signal</keyword>
<gene>
    <name evidence="3" type="ORF">HG543_36785</name>
</gene>
<feature type="signal peptide" evidence="2">
    <location>
        <begin position="1"/>
        <end position="24"/>
    </location>
</feature>
<proteinExistence type="predicted"/>
<protein>
    <recommendedName>
        <fullName evidence="5">Lipoprotein</fullName>
    </recommendedName>
</protein>
<evidence type="ECO:0008006" key="5">
    <source>
        <dbReference type="Google" id="ProtNLM"/>
    </source>
</evidence>
<dbReference type="AlphaFoldDB" id="A0A848LR47"/>
<feature type="chain" id="PRO_5032916911" description="Lipoprotein" evidence="2">
    <location>
        <begin position="25"/>
        <end position="119"/>
    </location>
</feature>
<dbReference type="EMBL" id="JABBJJ010000240">
    <property type="protein sequence ID" value="NMO20377.1"/>
    <property type="molecule type" value="Genomic_DNA"/>
</dbReference>
<evidence type="ECO:0000313" key="4">
    <source>
        <dbReference type="Proteomes" id="UP000518300"/>
    </source>
</evidence>
<evidence type="ECO:0000313" key="3">
    <source>
        <dbReference type="EMBL" id="NMO20377.1"/>
    </source>
</evidence>
<accession>A0A848LR47</accession>
<dbReference type="PROSITE" id="PS51257">
    <property type="entry name" value="PROKAR_LIPOPROTEIN"/>
    <property type="match status" value="1"/>
</dbReference>
<name>A0A848LR47_9BACT</name>
<keyword evidence="4" id="KW-1185">Reference proteome</keyword>
<reference evidence="3 4" key="1">
    <citation type="submission" date="2020-04" db="EMBL/GenBank/DDBJ databases">
        <title>Draft genome of Pyxidicoccus fallax type strain.</title>
        <authorList>
            <person name="Whitworth D.E."/>
        </authorList>
    </citation>
    <scope>NUCLEOTIDE SEQUENCE [LARGE SCALE GENOMIC DNA]</scope>
    <source>
        <strain evidence="3 4">DSM 14698</strain>
    </source>
</reference>
<sequence length="119" mass="12384">MKRHVMLWAVFGVLGFFGAGCGPAMDEPAPQAGDPTTEPRPADDVTSEEDGEVHQMARNCQSTCPGVRADGTSCSIVGFGSTTFLGGCKKACRFAREDAVSKQEAQGCTISSACSDVCS</sequence>
<dbReference type="RefSeq" id="WP_169349597.1">
    <property type="nucleotide sequence ID" value="NZ_JABBJJ010000240.1"/>
</dbReference>
<evidence type="ECO:0000256" key="2">
    <source>
        <dbReference type="SAM" id="SignalP"/>
    </source>
</evidence>
<feature type="region of interest" description="Disordered" evidence="1">
    <location>
        <begin position="25"/>
        <end position="52"/>
    </location>
</feature>
<comment type="caution">
    <text evidence="3">The sequence shown here is derived from an EMBL/GenBank/DDBJ whole genome shotgun (WGS) entry which is preliminary data.</text>
</comment>
<dbReference type="Proteomes" id="UP000518300">
    <property type="component" value="Unassembled WGS sequence"/>
</dbReference>
<organism evidence="3 4">
    <name type="scientific">Pyxidicoccus fallax</name>
    <dbReference type="NCBI Taxonomy" id="394095"/>
    <lineage>
        <taxon>Bacteria</taxon>
        <taxon>Pseudomonadati</taxon>
        <taxon>Myxococcota</taxon>
        <taxon>Myxococcia</taxon>
        <taxon>Myxococcales</taxon>
        <taxon>Cystobacterineae</taxon>
        <taxon>Myxococcaceae</taxon>
        <taxon>Pyxidicoccus</taxon>
    </lineage>
</organism>
<evidence type="ECO:0000256" key="1">
    <source>
        <dbReference type="SAM" id="MobiDB-lite"/>
    </source>
</evidence>